<accession>A0A852VJQ0</accession>
<gene>
    <name evidence="2" type="ORF">HDF08_003511</name>
</gene>
<dbReference type="Proteomes" id="UP000564385">
    <property type="component" value="Unassembled WGS sequence"/>
</dbReference>
<evidence type="ECO:0000313" key="2">
    <source>
        <dbReference type="EMBL" id="NYF91409.1"/>
    </source>
</evidence>
<comment type="caution">
    <text evidence="2">The sequence shown here is derived from an EMBL/GenBank/DDBJ whole genome shotgun (WGS) entry which is preliminary data.</text>
</comment>
<name>A0A852VJQ0_9BACT</name>
<sequence>MATALAMPNIVRLLNSNLEELSAARKITTSGAPIMKQSAKEPEQAKKPKTEKEKYSAKKSKEEEAKAAPELNTSTT</sequence>
<evidence type="ECO:0000256" key="1">
    <source>
        <dbReference type="SAM" id="MobiDB-lite"/>
    </source>
</evidence>
<proteinExistence type="predicted"/>
<protein>
    <submittedName>
        <fullName evidence="2">Uncharacterized protein</fullName>
    </submittedName>
</protein>
<dbReference type="EMBL" id="JACCCU010000002">
    <property type="protein sequence ID" value="NYF91409.1"/>
    <property type="molecule type" value="Genomic_DNA"/>
</dbReference>
<feature type="region of interest" description="Disordered" evidence="1">
    <location>
        <begin position="28"/>
        <end position="76"/>
    </location>
</feature>
<reference evidence="2 3" key="1">
    <citation type="submission" date="2020-07" db="EMBL/GenBank/DDBJ databases">
        <title>Genomic Encyclopedia of Type Strains, Phase IV (KMG-V): Genome sequencing to study the core and pangenomes of soil and plant-associated prokaryotes.</title>
        <authorList>
            <person name="Whitman W."/>
        </authorList>
    </citation>
    <scope>NUCLEOTIDE SEQUENCE [LARGE SCALE GENOMIC DNA]</scope>
    <source>
        <strain evidence="2 3">M8UP22</strain>
    </source>
</reference>
<evidence type="ECO:0000313" key="3">
    <source>
        <dbReference type="Proteomes" id="UP000564385"/>
    </source>
</evidence>
<feature type="compositionally biased region" description="Basic and acidic residues" evidence="1">
    <location>
        <begin position="38"/>
        <end position="67"/>
    </location>
</feature>
<dbReference type="AlphaFoldDB" id="A0A852VJQ0"/>
<organism evidence="2 3">
    <name type="scientific">Tunturiibacter lichenicola</name>
    <dbReference type="NCBI Taxonomy" id="2051959"/>
    <lineage>
        <taxon>Bacteria</taxon>
        <taxon>Pseudomonadati</taxon>
        <taxon>Acidobacteriota</taxon>
        <taxon>Terriglobia</taxon>
        <taxon>Terriglobales</taxon>
        <taxon>Acidobacteriaceae</taxon>
        <taxon>Tunturiibacter</taxon>
    </lineage>
</organism>